<proteinExistence type="predicted"/>
<name>A0A0F9SZX7_9ZZZZ</name>
<protein>
    <submittedName>
        <fullName evidence="1">Uncharacterized protein</fullName>
    </submittedName>
</protein>
<gene>
    <name evidence="1" type="ORF">LCGC14_0390020</name>
</gene>
<comment type="caution">
    <text evidence="1">The sequence shown here is derived from an EMBL/GenBank/DDBJ whole genome shotgun (WGS) entry which is preliminary data.</text>
</comment>
<dbReference type="EMBL" id="LAZR01000325">
    <property type="protein sequence ID" value="KKN74485.1"/>
    <property type="molecule type" value="Genomic_DNA"/>
</dbReference>
<accession>A0A0F9SZX7</accession>
<evidence type="ECO:0000313" key="1">
    <source>
        <dbReference type="EMBL" id="KKN74485.1"/>
    </source>
</evidence>
<dbReference type="AlphaFoldDB" id="A0A0F9SZX7"/>
<sequence length="144" mass="16338">MTKNNKRPIWKTYMSGDVGDIGFYIKDSKGPRDIYYGPFKTEEFAEFFNFIAFGSPRELDARLEAAKGIVYCEESPEFVEHPKIMFASNSRCGLWVSDTYGQSLTTKLILEIAKESGAMGYKSFANWIVEGSKINGSHLGSYWQ</sequence>
<reference evidence="1" key="1">
    <citation type="journal article" date="2015" name="Nature">
        <title>Complex archaea that bridge the gap between prokaryotes and eukaryotes.</title>
        <authorList>
            <person name="Spang A."/>
            <person name="Saw J.H."/>
            <person name="Jorgensen S.L."/>
            <person name="Zaremba-Niedzwiedzka K."/>
            <person name="Martijn J."/>
            <person name="Lind A.E."/>
            <person name="van Eijk R."/>
            <person name="Schleper C."/>
            <person name="Guy L."/>
            <person name="Ettema T.J."/>
        </authorList>
    </citation>
    <scope>NUCLEOTIDE SEQUENCE</scope>
</reference>
<organism evidence="1">
    <name type="scientific">marine sediment metagenome</name>
    <dbReference type="NCBI Taxonomy" id="412755"/>
    <lineage>
        <taxon>unclassified sequences</taxon>
        <taxon>metagenomes</taxon>
        <taxon>ecological metagenomes</taxon>
    </lineage>
</organism>